<dbReference type="InterPro" id="IPR027417">
    <property type="entry name" value="P-loop_NTPase"/>
</dbReference>
<dbReference type="OrthoDB" id="9810236at2"/>
<keyword evidence="9" id="KW-0051">Antiviral defense</keyword>
<comment type="similarity">
    <text evidence="2">In the central section; belongs to the CRISPR-associated helicase Cas3 family.</text>
</comment>
<keyword evidence="6" id="KW-0378">Hydrolase</keyword>
<evidence type="ECO:0000256" key="6">
    <source>
        <dbReference type="ARBA" id="ARBA00022801"/>
    </source>
</evidence>
<gene>
    <name evidence="11" type="primary">cas3</name>
    <name evidence="11" type="ORF">FF100_13830</name>
</gene>
<dbReference type="InterPro" id="IPR050547">
    <property type="entry name" value="DEAD_box_RNA_helicases"/>
</dbReference>
<keyword evidence="8" id="KW-0067">ATP-binding</keyword>
<dbReference type="Pfam" id="PF00270">
    <property type="entry name" value="DEAD"/>
    <property type="match status" value="1"/>
</dbReference>
<dbReference type="GO" id="GO:0003724">
    <property type="term" value="F:RNA helicase activity"/>
    <property type="evidence" value="ECO:0007669"/>
    <property type="project" value="TreeGrafter"/>
</dbReference>
<evidence type="ECO:0000313" key="11">
    <source>
        <dbReference type="EMBL" id="TNC12742.1"/>
    </source>
</evidence>
<comment type="similarity">
    <text evidence="1">In the N-terminal section; belongs to the CRISPR-associated nuclease Cas3-HD family.</text>
</comment>
<dbReference type="Proteomes" id="UP000305267">
    <property type="component" value="Unassembled WGS sequence"/>
</dbReference>
<dbReference type="Pfam" id="PF22590">
    <property type="entry name" value="Cas3-like_C_2"/>
    <property type="match status" value="1"/>
</dbReference>
<dbReference type="InterPro" id="IPR014001">
    <property type="entry name" value="Helicase_ATP-bd"/>
</dbReference>
<dbReference type="InterPro" id="IPR006483">
    <property type="entry name" value="CRISPR-assoc_Cas3_HD"/>
</dbReference>
<dbReference type="GO" id="GO:0046872">
    <property type="term" value="F:metal ion binding"/>
    <property type="evidence" value="ECO:0007669"/>
    <property type="project" value="UniProtKB-KW"/>
</dbReference>
<dbReference type="RefSeq" id="WP_139036281.1">
    <property type="nucleotide sequence ID" value="NZ_VDDA01000005.1"/>
</dbReference>
<organism evidence="11 12">
    <name type="scientific">Methylobacterium terricola</name>
    <dbReference type="NCBI Taxonomy" id="2583531"/>
    <lineage>
        <taxon>Bacteria</taxon>
        <taxon>Pseudomonadati</taxon>
        <taxon>Pseudomonadota</taxon>
        <taxon>Alphaproteobacteria</taxon>
        <taxon>Hyphomicrobiales</taxon>
        <taxon>Methylobacteriaceae</taxon>
        <taxon>Methylobacterium</taxon>
    </lineage>
</organism>
<protein>
    <submittedName>
        <fullName evidence="11">CRISPR-associated helicase Cas3</fullName>
    </submittedName>
</protein>
<dbReference type="CDD" id="cd09641">
    <property type="entry name" value="Cas3''_I"/>
    <property type="match status" value="1"/>
</dbReference>
<name>A0A5C4LFH4_9HYPH</name>
<evidence type="ECO:0000259" key="10">
    <source>
        <dbReference type="PROSITE" id="PS51643"/>
    </source>
</evidence>
<dbReference type="SUPFAM" id="SSF52540">
    <property type="entry name" value="P-loop containing nucleoside triphosphate hydrolases"/>
    <property type="match status" value="1"/>
</dbReference>
<dbReference type="Pfam" id="PF18019">
    <property type="entry name" value="Cas3_HD"/>
    <property type="match status" value="1"/>
</dbReference>
<dbReference type="InterPro" id="IPR038257">
    <property type="entry name" value="CRISPR-assoc_Cas3_HD_sf"/>
</dbReference>
<reference evidence="11 12" key="1">
    <citation type="submission" date="2019-06" db="EMBL/GenBank/DDBJ databases">
        <title>Genome of Methylobacterium sp. 17Sr1-39.</title>
        <authorList>
            <person name="Seo T."/>
        </authorList>
    </citation>
    <scope>NUCLEOTIDE SEQUENCE [LARGE SCALE GENOMIC DNA]</scope>
    <source>
        <strain evidence="11 12">17Sr1-39</strain>
    </source>
</reference>
<dbReference type="NCBIfam" id="TIGR01587">
    <property type="entry name" value="cas3_core"/>
    <property type="match status" value="1"/>
</dbReference>
<keyword evidence="4" id="KW-0479">Metal-binding</keyword>
<dbReference type="InterPro" id="IPR006474">
    <property type="entry name" value="Helicase_Cas3_CRISPR-ass_core"/>
</dbReference>
<dbReference type="GO" id="GO:0005524">
    <property type="term" value="F:ATP binding"/>
    <property type="evidence" value="ECO:0007669"/>
    <property type="project" value="UniProtKB-KW"/>
</dbReference>
<sequence>MDLEGRSMSVFSQDVLWAKRDAAGRWHSLVGHSADVSAALAALLDLPLIGTRLQRLGRVDEADAAAISAKLSALAFLHDIGKANRGFQARSDADALRVGHIDELAWVFSIRRGAEAVCDRLCMRLGLDRVAAWLPGDNPGLFHAVFAHDGRPWALGGGERQADVRDASAQWRDGPDDPVAKLAPMRAALDAWFGNALADASPLPDQAAFQHAFAGLLMLADWLGSNPSPDFFPFDEGRPEDRMAFAQARSSVVLSATGLDARPARAAACRVGASFAQAFAQPGRPPFVARPIQAETARHRARLLVLEAETGSGKTEAALWRFSELFRQGAIDGLYFALPTRVAATQIFERVKRFRDNVFPPHQRPAVVRAVPGQMRVDEAEGARLPDFDVQWSDDGDRAVRWAAEHPKRYLAASIAVGTIDQALLGAVRVKHAHLRAVSLLNKLLVVDEVHASDAYMERLLANLLRFHVGAGGHALLLSATLGAGARARLLGAATVPDRAEADAVDYPALSWCEDGVEHRQPLGSIGAGKTVHLEARTILDDPAAIAALSLAAACAGAKVLIIRNTVGQALLTQAALEGQATAPDGALLFRAPHADGRSIATLHHSRFAEPDRRLLDAAVEAAIGRERPDGGRIVIGTQTLEQSLDLDADLLVTDLCPIDVLLQRIGRLHRHADRSRPEGYAVPRAIVLVPAARELYRPGLHAYGLGSGRTGGIYTDLRILELTRRLVEAEPIWTIPAMNRRLVEAATHPDALAAIEAELIAEDPAWRPHFNRRTGRHFADLTAAENARLQFDHPFTDFRIESDETIATRLGAADRHVAFGAEGQPLPISPFGQPVPSLKLPHHVAEKIPVDAQPDLLETLGQGNGFTFRLGPSVFTYDRFGLRRNA</sequence>
<proteinExistence type="inferred from homology"/>
<dbReference type="GO" id="GO:0051607">
    <property type="term" value="P:defense response to virus"/>
    <property type="evidence" value="ECO:0007669"/>
    <property type="project" value="UniProtKB-KW"/>
</dbReference>
<evidence type="ECO:0000256" key="1">
    <source>
        <dbReference type="ARBA" id="ARBA00006847"/>
    </source>
</evidence>
<dbReference type="GO" id="GO:0016787">
    <property type="term" value="F:hydrolase activity"/>
    <property type="evidence" value="ECO:0007669"/>
    <property type="project" value="UniProtKB-KW"/>
</dbReference>
<dbReference type="InterPro" id="IPR054712">
    <property type="entry name" value="Cas3-like_dom"/>
</dbReference>
<dbReference type="PANTHER" id="PTHR47963">
    <property type="entry name" value="DEAD-BOX ATP-DEPENDENT RNA HELICASE 47, MITOCHONDRIAL"/>
    <property type="match status" value="1"/>
</dbReference>
<evidence type="ECO:0000256" key="3">
    <source>
        <dbReference type="ARBA" id="ARBA00022722"/>
    </source>
</evidence>
<keyword evidence="5" id="KW-0547">Nucleotide-binding</keyword>
<dbReference type="GO" id="GO:0004518">
    <property type="term" value="F:nuclease activity"/>
    <property type="evidence" value="ECO:0007669"/>
    <property type="project" value="UniProtKB-KW"/>
</dbReference>
<dbReference type="Gene3D" id="1.10.3210.30">
    <property type="match status" value="1"/>
</dbReference>
<accession>A0A5C4LFH4</accession>
<evidence type="ECO:0000256" key="7">
    <source>
        <dbReference type="ARBA" id="ARBA00022806"/>
    </source>
</evidence>
<keyword evidence="3" id="KW-0540">Nuclease</keyword>
<dbReference type="EMBL" id="VDDA01000005">
    <property type="protein sequence ID" value="TNC12742.1"/>
    <property type="molecule type" value="Genomic_DNA"/>
</dbReference>
<feature type="domain" description="HD Cas3-type" evidence="10">
    <location>
        <begin position="22"/>
        <end position="223"/>
    </location>
</feature>
<evidence type="ECO:0000256" key="5">
    <source>
        <dbReference type="ARBA" id="ARBA00022741"/>
    </source>
</evidence>
<dbReference type="InterPro" id="IPR011545">
    <property type="entry name" value="DEAD/DEAH_box_helicase_dom"/>
</dbReference>
<evidence type="ECO:0000313" key="12">
    <source>
        <dbReference type="Proteomes" id="UP000305267"/>
    </source>
</evidence>
<keyword evidence="7" id="KW-0347">Helicase</keyword>
<dbReference type="Gene3D" id="3.40.50.300">
    <property type="entry name" value="P-loop containing nucleotide triphosphate hydrolases"/>
    <property type="match status" value="1"/>
</dbReference>
<keyword evidence="12" id="KW-1185">Reference proteome</keyword>
<dbReference type="SMART" id="SM00487">
    <property type="entry name" value="DEXDc"/>
    <property type="match status" value="1"/>
</dbReference>
<dbReference type="GO" id="GO:0003723">
    <property type="term" value="F:RNA binding"/>
    <property type="evidence" value="ECO:0007669"/>
    <property type="project" value="TreeGrafter"/>
</dbReference>
<evidence type="ECO:0000256" key="2">
    <source>
        <dbReference type="ARBA" id="ARBA00009046"/>
    </source>
</evidence>
<dbReference type="PROSITE" id="PS51643">
    <property type="entry name" value="HD_CAS3"/>
    <property type="match status" value="1"/>
</dbReference>
<dbReference type="AlphaFoldDB" id="A0A5C4LFH4"/>
<evidence type="ECO:0000256" key="8">
    <source>
        <dbReference type="ARBA" id="ARBA00022840"/>
    </source>
</evidence>
<dbReference type="PANTHER" id="PTHR47963:SF9">
    <property type="entry name" value="CRISPR-ASSOCIATED ENDONUCLEASE_HELICASE CAS3"/>
    <property type="match status" value="1"/>
</dbReference>
<comment type="caution">
    <text evidence="11">The sequence shown here is derived from an EMBL/GenBank/DDBJ whole genome shotgun (WGS) entry which is preliminary data.</text>
</comment>
<evidence type="ECO:0000256" key="4">
    <source>
        <dbReference type="ARBA" id="ARBA00022723"/>
    </source>
</evidence>
<evidence type="ECO:0000256" key="9">
    <source>
        <dbReference type="ARBA" id="ARBA00023118"/>
    </source>
</evidence>